<proteinExistence type="predicted"/>
<dbReference type="EMBL" id="CP048685">
    <property type="protein sequence ID" value="QPJ61842.1"/>
    <property type="molecule type" value="Genomic_DNA"/>
</dbReference>
<organism evidence="2 3">
    <name type="scientific">Candidatus Nitronauta litoralis</name>
    <dbReference type="NCBI Taxonomy" id="2705533"/>
    <lineage>
        <taxon>Bacteria</taxon>
        <taxon>Pseudomonadati</taxon>
        <taxon>Nitrospinota/Tectimicrobiota group</taxon>
        <taxon>Nitrospinota</taxon>
        <taxon>Nitrospinia</taxon>
        <taxon>Nitrospinales</taxon>
        <taxon>Nitrospinaceae</taxon>
        <taxon>Candidatus Nitronauta</taxon>
    </lineage>
</organism>
<evidence type="ECO:0008006" key="4">
    <source>
        <dbReference type="Google" id="ProtNLM"/>
    </source>
</evidence>
<accession>A0A7T0BVZ8</accession>
<evidence type="ECO:0000313" key="3">
    <source>
        <dbReference type="Proteomes" id="UP000594688"/>
    </source>
</evidence>
<sequence>MRPPEQKGFYAYIGERGTQCTKSIIPCLLAGLLLFLSACNTPPGQQPGTGIPSTTSPTGSMSGTTVSGAPVVSDGYVEMLPALPASGYFLKKLADDVYFFSTGHYNTLFMVTTGGVILADPVRGAGPLIQKAIASVTKLPVKFLIYSSAGLDRIGDAHLFAEGSQIIAHESAQYLLRRYQDTARPVPLLAFRKNYTLNFGGKKIDLIYPGRGHGFGNTIIHLPKENVMMFAGIGGARALPGPRFETVDLYGQVLGVQRASKLEFSAWLSGRGPRTGTKDELRQLLRYYYDSRKANVSAMKSVRFQEAAGSTKSRDPLVIVDSYHQAVARDCYNRLKPVWKPRMMGFEAYALSHCAAWTDFHLTHKPPK</sequence>
<reference evidence="2 3" key="1">
    <citation type="submission" date="2020-02" db="EMBL/GenBank/DDBJ databases">
        <title>Genomic and physiological characterization of two novel Nitrospinaceae genera.</title>
        <authorList>
            <person name="Mueller A.J."/>
            <person name="Jung M.-Y."/>
            <person name="Strachan C.R."/>
            <person name="Herbold C.W."/>
            <person name="Kirkegaard R.H."/>
            <person name="Daims H."/>
        </authorList>
    </citation>
    <scope>NUCLEOTIDE SEQUENCE [LARGE SCALE GENOMIC DNA]</scope>
    <source>
        <strain evidence="2">EB</strain>
    </source>
</reference>
<dbReference type="InterPro" id="IPR036866">
    <property type="entry name" value="RibonucZ/Hydroxyglut_hydro"/>
</dbReference>
<name>A0A7T0BVZ8_9BACT</name>
<dbReference type="AlphaFoldDB" id="A0A7T0BVZ8"/>
<evidence type="ECO:0000313" key="2">
    <source>
        <dbReference type="EMBL" id="QPJ61842.1"/>
    </source>
</evidence>
<protein>
    <recommendedName>
        <fullName evidence="4">Metallo-beta-lactamase domain-containing protein</fullName>
    </recommendedName>
</protein>
<gene>
    <name evidence="2" type="ORF">G3M70_08110</name>
</gene>
<feature type="region of interest" description="Disordered" evidence="1">
    <location>
        <begin position="45"/>
        <end position="64"/>
    </location>
</feature>
<dbReference type="KEGG" id="nli:G3M70_08110"/>
<evidence type="ECO:0000256" key="1">
    <source>
        <dbReference type="SAM" id="MobiDB-lite"/>
    </source>
</evidence>
<dbReference type="Gene3D" id="3.60.15.10">
    <property type="entry name" value="Ribonuclease Z/Hydroxyacylglutathione hydrolase-like"/>
    <property type="match status" value="1"/>
</dbReference>
<dbReference type="Proteomes" id="UP000594688">
    <property type="component" value="Chromosome"/>
</dbReference>
<dbReference type="SUPFAM" id="SSF56281">
    <property type="entry name" value="Metallo-hydrolase/oxidoreductase"/>
    <property type="match status" value="1"/>
</dbReference>